<feature type="non-terminal residue" evidence="1">
    <location>
        <position position="22"/>
    </location>
</feature>
<proteinExistence type="predicted"/>
<accession>A0A381RBG4</accession>
<sequence>MLTELNAEFKPVSGTKVYILKT</sequence>
<dbReference type="EMBL" id="UINC01001802">
    <property type="protein sequence ID" value="SUZ89062.1"/>
    <property type="molecule type" value="Genomic_DNA"/>
</dbReference>
<dbReference type="AlphaFoldDB" id="A0A381RBG4"/>
<evidence type="ECO:0000313" key="1">
    <source>
        <dbReference type="EMBL" id="SUZ89062.1"/>
    </source>
</evidence>
<protein>
    <submittedName>
        <fullName evidence="1">Uncharacterized protein</fullName>
    </submittedName>
</protein>
<gene>
    <name evidence="1" type="ORF">METZ01_LOCUS41916</name>
</gene>
<organism evidence="1">
    <name type="scientific">marine metagenome</name>
    <dbReference type="NCBI Taxonomy" id="408172"/>
    <lineage>
        <taxon>unclassified sequences</taxon>
        <taxon>metagenomes</taxon>
        <taxon>ecological metagenomes</taxon>
    </lineage>
</organism>
<reference evidence="1" key="1">
    <citation type="submission" date="2018-05" db="EMBL/GenBank/DDBJ databases">
        <authorList>
            <person name="Lanie J.A."/>
            <person name="Ng W.-L."/>
            <person name="Kazmierczak K.M."/>
            <person name="Andrzejewski T.M."/>
            <person name="Davidsen T.M."/>
            <person name="Wayne K.J."/>
            <person name="Tettelin H."/>
            <person name="Glass J.I."/>
            <person name="Rusch D."/>
            <person name="Podicherti R."/>
            <person name="Tsui H.-C.T."/>
            <person name="Winkler M.E."/>
        </authorList>
    </citation>
    <scope>NUCLEOTIDE SEQUENCE</scope>
</reference>
<name>A0A381RBG4_9ZZZZ</name>